<dbReference type="SMART" id="SM00382">
    <property type="entry name" value="AAA"/>
    <property type="match status" value="1"/>
</dbReference>
<organism evidence="15 16">
    <name type="scientific">Rhodococcus oxybenzonivorans</name>
    <dbReference type="NCBI Taxonomy" id="1990687"/>
    <lineage>
        <taxon>Bacteria</taxon>
        <taxon>Bacillati</taxon>
        <taxon>Actinomycetota</taxon>
        <taxon>Actinomycetes</taxon>
        <taxon>Mycobacteriales</taxon>
        <taxon>Nocardiaceae</taxon>
        <taxon>Rhodococcus</taxon>
    </lineage>
</organism>
<keyword evidence="4" id="KW-0547">Nucleotide-binding</keyword>
<evidence type="ECO:0000256" key="1">
    <source>
        <dbReference type="ARBA" id="ARBA00004515"/>
    </source>
</evidence>
<accession>A0A2S2BYH2</accession>
<proteinExistence type="predicted"/>
<dbReference type="GO" id="GO:0005524">
    <property type="term" value="F:ATP binding"/>
    <property type="evidence" value="ECO:0007669"/>
    <property type="project" value="UniProtKB-KW"/>
</dbReference>
<dbReference type="Pfam" id="PF00005">
    <property type="entry name" value="ABC_tran"/>
    <property type="match status" value="1"/>
</dbReference>
<dbReference type="InterPro" id="IPR017871">
    <property type="entry name" value="ABC_transporter-like_CS"/>
</dbReference>
<comment type="function">
    <text evidence="9">Part of the ABC transporter complex LpqY-SugA-SugB-SugC, which is highly specific for uptake of trehalose. Involved in the recycling of extracellular trehalose released from trehalose-containing molecules synthesized by M.tuberculosis. Trehalose uptake is essential for virulence. Responsible for energy coupling to the transport system.</text>
</comment>
<keyword evidence="3" id="KW-1003">Cell membrane</keyword>
<evidence type="ECO:0000256" key="5">
    <source>
        <dbReference type="ARBA" id="ARBA00022840"/>
    </source>
</evidence>
<dbReference type="GO" id="GO:0008643">
    <property type="term" value="P:carbohydrate transport"/>
    <property type="evidence" value="ECO:0007669"/>
    <property type="project" value="InterPro"/>
</dbReference>
<evidence type="ECO:0000256" key="11">
    <source>
        <dbReference type="ARBA" id="ARBA00072105"/>
    </source>
</evidence>
<dbReference type="InterPro" id="IPR012340">
    <property type="entry name" value="NA-bd_OB-fold"/>
</dbReference>
<protein>
    <recommendedName>
        <fullName evidence="11">Trehalose import ATP-binding protein SugC</fullName>
    </recommendedName>
    <alternativeName>
        <fullName evidence="13">Nucleotide-binding domain of SugABC transporter</fullName>
    </alternativeName>
    <alternativeName>
        <fullName evidence="12">SugABC transporter ATPase SugC</fullName>
    </alternativeName>
</protein>
<dbReference type="InterPro" id="IPR047641">
    <property type="entry name" value="ABC_transpr_MalK/UgpC-like"/>
</dbReference>
<dbReference type="GO" id="GO:0055052">
    <property type="term" value="C:ATP-binding cassette (ABC) transporter complex, substrate-binding subunit-containing"/>
    <property type="evidence" value="ECO:0007669"/>
    <property type="project" value="TreeGrafter"/>
</dbReference>
<evidence type="ECO:0000313" key="15">
    <source>
        <dbReference type="EMBL" id="AWK73642.1"/>
    </source>
</evidence>
<dbReference type="AlphaFoldDB" id="A0A2S2BYH2"/>
<keyword evidence="5 15" id="KW-0067">ATP-binding</keyword>
<dbReference type="PROSITE" id="PS50893">
    <property type="entry name" value="ABC_TRANSPORTER_2"/>
    <property type="match status" value="1"/>
</dbReference>
<sequence length="389" mass="41764">MAEIVLDKVTKLYPDGARAVSDVDITIADGEFIILVGPSGCGKSTTLNMIAGLEDISSGELRIAGERVNEKAPKDRDIAMVFQSYALYPHMTVRQNIAFPLTLAKMSKSEIAAKVDDAAKILDLTQHLDRKPSNLSGGQRQRVAMGRAIVRSPKAFLMDEPLSNLDAKLRVQMRTEISRLQQRLGTTTVYVTHDQTEAMTLGDRVVVLRGGLVQQIGAPQELYDHPNNLFVAGFIGSPSMNFFPGQLTADGISTPLGNFALPPRSREKVTSSGASKDVVVGIRPEHFEDAGLIDADQKAAGATFTAQVEVLESMGSDKYVYFSAEGPQVSSRELEELAADSGTEVAGGGHLVARLSTESSAAQGSPVELWFDPAKVAVFDQDSGANITR</sequence>
<name>A0A2S2BYH2_9NOCA</name>
<evidence type="ECO:0000256" key="12">
    <source>
        <dbReference type="ARBA" id="ARBA00080647"/>
    </source>
</evidence>
<dbReference type="Proteomes" id="UP000245711">
    <property type="component" value="Chromosome"/>
</dbReference>
<dbReference type="CDD" id="cd03301">
    <property type="entry name" value="ABC_MalK_N"/>
    <property type="match status" value="1"/>
</dbReference>
<dbReference type="KEGG" id="roz:CBI38_20790"/>
<dbReference type="GO" id="GO:0140359">
    <property type="term" value="F:ABC-type transporter activity"/>
    <property type="evidence" value="ECO:0007669"/>
    <property type="project" value="InterPro"/>
</dbReference>
<dbReference type="NCBIfam" id="NF008653">
    <property type="entry name" value="PRK11650.1"/>
    <property type="match status" value="1"/>
</dbReference>
<keyword evidence="7" id="KW-0472">Membrane</keyword>
<dbReference type="InterPro" id="IPR003593">
    <property type="entry name" value="AAA+_ATPase"/>
</dbReference>
<reference evidence="15 16" key="1">
    <citation type="submission" date="2017-05" db="EMBL/GenBank/DDBJ databases">
        <title>Isolation of Rhodococcus sp. S2-17 biodegrading of BP-3.</title>
        <authorList>
            <person name="Lee Y."/>
            <person name="Kim K.H."/>
            <person name="Chun B.H."/>
            <person name="Jung H.S."/>
            <person name="Jeon C.O."/>
        </authorList>
    </citation>
    <scope>NUCLEOTIDE SEQUENCE [LARGE SCALE GENOMIC DNA]</scope>
    <source>
        <strain evidence="15 16">S2-17</strain>
    </source>
</reference>
<evidence type="ECO:0000256" key="7">
    <source>
        <dbReference type="ARBA" id="ARBA00023136"/>
    </source>
</evidence>
<evidence type="ECO:0000256" key="9">
    <source>
        <dbReference type="ARBA" id="ARBA00056091"/>
    </source>
</evidence>
<dbReference type="RefSeq" id="WP_109331836.1">
    <property type="nucleotide sequence ID" value="NZ_CP021354.1"/>
</dbReference>
<dbReference type="SUPFAM" id="SSF50331">
    <property type="entry name" value="MOP-like"/>
    <property type="match status" value="1"/>
</dbReference>
<dbReference type="Pfam" id="PF17912">
    <property type="entry name" value="OB_MalK"/>
    <property type="match status" value="1"/>
</dbReference>
<dbReference type="Gene3D" id="2.40.50.140">
    <property type="entry name" value="Nucleic acid-binding proteins"/>
    <property type="match status" value="1"/>
</dbReference>
<comment type="subunit">
    <text evidence="10">Monomer. Homodimerizes in the presence of ATP. The complex is composed of two ATP-binding proteins (SugC), two transmembrane proteins (SugA and SugB) and a solute-binding protein (LpqY).</text>
</comment>
<evidence type="ECO:0000256" key="3">
    <source>
        <dbReference type="ARBA" id="ARBA00022475"/>
    </source>
</evidence>
<evidence type="ECO:0000256" key="2">
    <source>
        <dbReference type="ARBA" id="ARBA00022448"/>
    </source>
</evidence>
<evidence type="ECO:0000256" key="4">
    <source>
        <dbReference type="ARBA" id="ARBA00022741"/>
    </source>
</evidence>
<dbReference type="EMBL" id="CP021354">
    <property type="protein sequence ID" value="AWK73642.1"/>
    <property type="molecule type" value="Genomic_DNA"/>
</dbReference>
<evidence type="ECO:0000256" key="13">
    <source>
        <dbReference type="ARBA" id="ARBA00082626"/>
    </source>
</evidence>
<dbReference type="SUPFAM" id="SSF52540">
    <property type="entry name" value="P-loop containing nucleoside triphosphate hydrolases"/>
    <property type="match status" value="1"/>
</dbReference>
<keyword evidence="6" id="KW-1278">Translocase</keyword>
<evidence type="ECO:0000313" key="16">
    <source>
        <dbReference type="Proteomes" id="UP000245711"/>
    </source>
</evidence>
<dbReference type="InterPro" id="IPR015855">
    <property type="entry name" value="ABC_transpr_MalK-like"/>
</dbReference>
<comment type="catalytic activity">
    <reaction evidence="8">
        <text>alpha,alpha-trehalose(out) + ATP + H2O = alpha,alpha-trehalose(in) + ADP + phosphate + H(+)</text>
        <dbReference type="Rhea" id="RHEA:75203"/>
        <dbReference type="ChEBI" id="CHEBI:15377"/>
        <dbReference type="ChEBI" id="CHEBI:15378"/>
        <dbReference type="ChEBI" id="CHEBI:16551"/>
        <dbReference type="ChEBI" id="CHEBI:30616"/>
        <dbReference type="ChEBI" id="CHEBI:43474"/>
        <dbReference type="ChEBI" id="CHEBI:456216"/>
    </reaction>
</comment>
<dbReference type="FunFam" id="3.40.50.300:FF:000042">
    <property type="entry name" value="Maltose/maltodextrin ABC transporter, ATP-binding protein"/>
    <property type="match status" value="1"/>
</dbReference>
<keyword evidence="16" id="KW-1185">Reference proteome</keyword>
<dbReference type="PROSITE" id="PS00211">
    <property type="entry name" value="ABC_TRANSPORTER_1"/>
    <property type="match status" value="1"/>
</dbReference>
<dbReference type="Gene3D" id="2.40.50.100">
    <property type="match status" value="1"/>
</dbReference>
<evidence type="ECO:0000259" key="14">
    <source>
        <dbReference type="PROSITE" id="PS50893"/>
    </source>
</evidence>
<gene>
    <name evidence="15" type="ORF">CBI38_20790</name>
</gene>
<dbReference type="OrthoDB" id="9802264at2"/>
<dbReference type="InterPro" id="IPR003439">
    <property type="entry name" value="ABC_transporter-like_ATP-bd"/>
</dbReference>
<keyword evidence="2" id="KW-0813">Transport</keyword>
<comment type="subcellular location">
    <subcellularLocation>
        <location evidence="1">Cell inner membrane</location>
        <topology evidence="1">Peripheral membrane protein</topology>
        <orientation evidence="1">Cytoplasmic side</orientation>
    </subcellularLocation>
</comment>
<dbReference type="InterPro" id="IPR027417">
    <property type="entry name" value="P-loop_NTPase"/>
</dbReference>
<evidence type="ECO:0000256" key="10">
    <source>
        <dbReference type="ARBA" id="ARBA00063658"/>
    </source>
</evidence>
<evidence type="ECO:0000256" key="6">
    <source>
        <dbReference type="ARBA" id="ARBA00022967"/>
    </source>
</evidence>
<dbReference type="InterPro" id="IPR008995">
    <property type="entry name" value="Mo/tungstate-bd_C_term_dom"/>
</dbReference>
<dbReference type="Gene3D" id="3.40.50.300">
    <property type="entry name" value="P-loop containing nucleotide triphosphate hydrolases"/>
    <property type="match status" value="1"/>
</dbReference>
<dbReference type="InterPro" id="IPR040582">
    <property type="entry name" value="OB_MalK-like"/>
</dbReference>
<feature type="domain" description="ABC transporter" evidence="14">
    <location>
        <begin position="4"/>
        <end position="235"/>
    </location>
</feature>
<dbReference type="GO" id="GO:0016887">
    <property type="term" value="F:ATP hydrolysis activity"/>
    <property type="evidence" value="ECO:0007669"/>
    <property type="project" value="InterPro"/>
</dbReference>
<evidence type="ECO:0000256" key="8">
    <source>
        <dbReference type="ARBA" id="ARBA00050305"/>
    </source>
</evidence>
<dbReference type="PANTHER" id="PTHR43875">
    <property type="entry name" value="MALTODEXTRIN IMPORT ATP-BINDING PROTEIN MSMX"/>
    <property type="match status" value="1"/>
</dbReference>
<dbReference type="PANTHER" id="PTHR43875:SF15">
    <property type="entry name" value="TREHALOSE IMPORT ATP-BINDING PROTEIN SUGC"/>
    <property type="match status" value="1"/>
</dbReference>